<organism evidence="2 3">
    <name type="scientific">Spiroplasma floricola 23-6</name>
    <dbReference type="NCBI Taxonomy" id="1336749"/>
    <lineage>
        <taxon>Bacteria</taxon>
        <taxon>Bacillati</taxon>
        <taxon>Mycoplasmatota</taxon>
        <taxon>Mollicutes</taxon>
        <taxon>Entomoplasmatales</taxon>
        <taxon>Spiroplasmataceae</taxon>
        <taxon>Spiroplasma</taxon>
    </lineage>
</organism>
<dbReference type="AlphaFoldDB" id="A0A2K8SEY2"/>
<dbReference type="Proteomes" id="UP000231823">
    <property type="component" value="Chromosome"/>
</dbReference>
<evidence type="ECO:0000256" key="1">
    <source>
        <dbReference type="SAM" id="Coils"/>
    </source>
</evidence>
<accession>A0A2K8SEY2</accession>
<dbReference type="RefSeq" id="WP_100916960.1">
    <property type="nucleotide sequence ID" value="NZ_CP025057.1"/>
</dbReference>
<name>A0A2K8SEY2_9MOLU</name>
<evidence type="ECO:0000313" key="2">
    <source>
        <dbReference type="EMBL" id="AUB32006.1"/>
    </source>
</evidence>
<keyword evidence="1" id="KW-0175">Coiled coil</keyword>
<dbReference type="KEGG" id="sfz:SFLOR_v1c09580"/>
<sequence length="120" mass="14357">MKRIIITVENKDNEIIVGISYDGNSPKEVKQFLNDLNLTNKQKIKYNKDIGNCIKEFKLDMSKCSVEIEKNNKIWEEKINEILLEQENKFKEQENKFKEQEKKINTLQKVLKDNEIDFEF</sequence>
<evidence type="ECO:0000313" key="3">
    <source>
        <dbReference type="Proteomes" id="UP000231823"/>
    </source>
</evidence>
<gene>
    <name evidence="2" type="ORF">SFLOR_v1c09580</name>
</gene>
<reference evidence="2 3" key="1">
    <citation type="submission" date="2017-12" db="EMBL/GenBank/DDBJ databases">
        <title>Complete genome sequence of Spiroplasma floricola 23-6 (ATCC 29989).</title>
        <authorList>
            <person name="Tsai Y.-M."/>
            <person name="Wu P.-S."/>
            <person name="Lo W.-S."/>
            <person name="Kuo C.-H."/>
        </authorList>
    </citation>
    <scope>NUCLEOTIDE SEQUENCE [LARGE SCALE GENOMIC DNA]</scope>
    <source>
        <strain evidence="2 3">23-6</strain>
    </source>
</reference>
<dbReference type="OrthoDB" id="391459at2"/>
<keyword evidence="3" id="KW-1185">Reference proteome</keyword>
<proteinExistence type="predicted"/>
<dbReference type="EMBL" id="CP025057">
    <property type="protein sequence ID" value="AUB32006.1"/>
    <property type="molecule type" value="Genomic_DNA"/>
</dbReference>
<feature type="coiled-coil region" evidence="1">
    <location>
        <begin position="76"/>
        <end position="117"/>
    </location>
</feature>
<protein>
    <submittedName>
        <fullName evidence="2">Uncharacterized protein</fullName>
    </submittedName>
</protein>